<name>A0A6B0UYY7_IXORI</name>
<evidence type="ECO:0000313" key="2">
    <source>
        <dbReference type="EMBL" id="MXU95120.1"/>
    </source>
</evidence>
<accession>A0A6B0UYY7</accession>
<evidence type="ECO:0000256" key="1">
    <source>
        <dbReference type="SAM" id="SignalP"/>
    </source>
</evidence>
<sequence length="179" mass="20830">MIALFLGILFLYHIQASSSKKNKGDYPDANEVMKNLPQTFMLQSLGNYTGLICGYQHFYNETLRGQTYRKYDLLFKYPTTFFSQPLYVKDVTKNKIYMGSRPETYFPPDRELDILFSDMQSCMVSRKPAKQNSKACNLMVTKTSFDKPPELCLQKFKEYCQGQAFNYTITGCPYPEKLK</sequence>
<dbReference type="EMBL" id="GIFC01013037">
    <property type="protein sequence ID" value="MXU95120.1"/>
    <property type="molecule type" value="Transcribed_RNA"/>
</dbReference>
<dbReference type="Pfam" id="PF02098">
    <property type="entry name" value="His_binding"/>
    <property type="match status" value="1"/>
</dbReference>
<proteinExistence type="predicted"/>
<feature type="chain" id="PRO_5025576029" evidence="1">
    <location>
        <begin position="20"/>
        <end position="179"/>
    </location>
</feature>
<dbReference type="GO" id="GO:0043176">
    <property type="term" value="F:amine binding"/>
    <property type="evidence" value="ECO:0007669"/>
    <property type="project" value="InterPro"/>
</dbReference>
<feature type="signal peptide" evidence="1">
    <location>
        <begin position="1"/>
        <end position="19"/>
    </location>
</feature>
<dbReference type="AlphaFoldDB" id="A0A6B0UYY7"/>
<organism evidence="2">
    <name type="scientific">Ixodes ricinus</name>
    <name type="common">Common tick</name>
    <name type="synonym">Acarus ricinus</name>
    <dbReference type="NCBI Taxonomy" id="34613"/>
    <lineage>
        <taxon>Eukaryota</taxon>
        <taxon>Metazoa</taxon>
        <taxon>Ecdysozoa</taxon>
        <taxon>Arthropoda</taxon>
        <taxon>Chelicerata</taxon>
        <taxon>Arachnida</taxon>
        <taxon>Acari</taxon>
        <taxon>Parasitiformes</taxon>
        <taxon>Ixodida</taxon>
        <taxon>Ixodoidea</taxon>
        <taxon>Ixodidae</taxon>
        <taxon>Ixodinae</taxon>
        <taxon>Ixodes</taxon>
    </lineage>
</organism>
<dbReference type="InterPro" id="IPR012674">
    <property type="entry name" value="Calycin"/>
</dbReference>
<dbReference type="InterPro" id="IPR002970">
    <property type="entry name" value="Tick_his-bd"/>
</dbReference>
<dbReference type="SUPFAM" id="SSF50814">
    <property type="entry name" value="Lipocalins"/>
    <property type="match status" value="1"/>
</dbReference>
<protein>
    <submittedName>
        <fullName evidence="2">Putative lipocalin</fullName>
    </submittedName>
</protein>
<dbReference type="GO" id="GO:0030682">
    <property type="term" value="P:symbiont-mediated perturbation of host defenses"/>
    <property type="evidence" value="ECO:0007669"/>
    <property type="project" value="InterPro"/>
</dbReference>
<reference evidence="2" key="1">
    <citation type="submission" date="2019-12" db="EMBL/GenBank/DDBJ databases">
        <title>An insight into the sialome of adult female Ixodes ricinus ticks feeding for 6 days.</title>
        <authorList>
            <person name="Perner J."/>
            <person name="Ribeiro J.M.C."/>
        </authorList>
    </citation>
    <scope>NUCLEOTIDE SEQUENCE</scope>
    <source>
        <strain evidence="2">Semi-engorged</strain>
        <tissue evidence="2">Salivary glands</tissue>
    </source>
</reference>
<keyword evidence="1" id="KW-0732">Signal</keyword>
<dbReference type="Gene3D" id="2.40.128.20">
    <property type="match status" value="1"/>
</dbReference>